<keyword evidence="1" id="KW-0472">Membrane</keyword>
<sequence length="78" mass="9529">MVVMNLYFVRYHKYIPKNLFKLHNLFGIGLECVFIKKFINQQIGVVIFINFNDSFHYIIVFFILYYNDILKIKDIHHN</sequence>
<reference evidence="2 3" key="1">
    <citation type="journal article" date="2017" name="Environ. Microbiol.">
        <title>Decay of the glycolytic pathway and adaptation to intranuclear parasitism within Enterocytozoonidae microsporidia.</title>
        <authorList>
            <person name="Wiredu Boakye D."/>
            <person name="Jaroenlak P."/>
            <person name="Prachumwat A."/>
            <person name="Williams T.A."/>
            <person name="Bateman K.S."/>
            <person name="Itsathitphaisarn O."/>
            <person name="Sritunyalucksana K."/>
            <person name="Paszkiewicz K.H."/>
            <person name="Moore K.A."/>
            <person name="Stentiford G.D."/>
            <person name="Williams B.A."/>
        </authorList>
    </citation>
    <scope>NUCLEOTIDE SEQUENCE [LARGE SCALE GENOMIC DNA]</scope>
    <source>
        <strain evidence="2 3">GB1</strain>
    </source>
</reference>
<evidence type="ECO:0000313" key="2">
    <source>
        <dbReference type="EMBL" id="ORD94951.1"/>
    </source>
</evidence>
<comment type="caution">
    <text evidence="2">The sequence shown here is derived from an EMBL/GenBank/DDBJ whole genome shotgun (WGS) entry which is preliminary data.</text>
</comment>
<dbReference type="Proteomes" id="UP000192639">
    <property type="component" value="Unassembled WGS sequence"/>
</dbReference>
<keyword evidence="1" id="KW-1133">Transmembrane helix</keyword>
<keyword evidence="1" id="KW-0812">Transmembrane</keyword>
<dbReference type="AlphaFoldDB" id="A0A1Y1S919"/>
<feature type="transmembrane region" description="Helical" evidence="1">
    <location>
        <begin position="45"/>
        <end position="66"/>
    </location>
</feature>
<protein>
    <submittedName>
        <fullName evidence="2">Uncharacterized protein</fullName>
    </submittedName>
</protein>
<proteinExistence type="predicted"/>
<gene>
    <name evidence="2" type="ORF">ECANGB1_1906</name>
</gene>
<organism evidence="2 3">
    <name type="scientific">Enterospora canceri</name>
    <dbReference type="NCBI Taxonomy" id="1081671"/>
    <lineage>
        <taxon>Eukaryota</taxon>
        <taxon>Fungi</taxon>
        <taxon>Fungi incertae sedis</taxon>
        <taxon>Microsporidia</taxon>
        <taxon>Enterocytozoonidae</taxon>
        <taxon>Enterospora</taxon>
    </lineage>
</organism>
<name>A0A1Y1S919_9MICR</name>
<evidence type="ECO:0000313" key="3">
    <source>
        <dbReference type="Proteomes" id="UP000192639"/>
    </source>
</evidence>
<dbReference type="EMBL" id="LWDP01000006">
    <property type="protein sequence ID" value="ORD94951.1"/>
    <property type="molecule type" value="Genomic_DNA"/>
</dbReference>
<keyword evidence="3" id="KW-1185">Reference proteome</keyword>
<accession>A0A1Y1S919</accession>
<dbReference type="VEuPathDB" id="MicrosporidiaDB:ECANGB1_1906"/>
<evidence type="ECO:0000256" key="1">
    <source>
        <dbReference type="SAM" id="Phobius"/>
    </source>
</evidence>